<feature type="transmembrane region" description="Helical" evidence="8">
    <location>
        <begin position="99"/>
        <end position="119"/>
    </location>
</feature>
<protein>
    <recommendedName>
        <fullName evidence="11">Sulfite efflux pump SSU1</fullName>
    </recommendedName>
</protein>
<feature type="transmembrane region" description="Helical" evidence="8">
    <location>
        <begin position="222"/>
        <end position="251"/>
    </location>
</feature>
<dbReference type="InterPro" id="IPR051629">
    <property type="entry name" value="Sulfite_efflux_TDT"/>
</dbReference>
<keyword evidence="3" id="KW-0813">Transport</keyword>
<evidence type="ECO:0000256" key="2">
    <source>
        <dbReference type="ARBA" id="ARBA00008566"/>
    </source>
</evidence>
<proteinExistence type="inferred from homology"/>
<sequence length="482" mass="54778">MLTHTIYTGGLVKHMTLAIGYIKHFEPFLFVMVMGTGISSDLLHAFPYPAKWLRICSYIMFAIACLLFIGLQFFAIVHMIKYTRRHTFQVYFQHYFRNLMHNVFWGTYPMGLVTIINYLSNLVAHEAAGTDHARRLLYLIYALWWYDVLVSILSAWGISFLIWQDYYSISGLSDKEDLSKTAAEQHLKSILLLAVIPLVVVASCSGLFTMTDLFAQTFNRNIQLLTLVVTALLWLHSIIFVFILISIFFWNLYVNKIPAMSQVFTMFLVLGPLGQGSFGILLLTDNIRKYVVDYYPRKGTPEDDILRLAVPWSFKVLGLTLALGLLAMGYFFSFISFLSIVSYRNTKIIQPSGKPQRVYHFHKGFWAMTFPMGTMSLGSTEVFVQYNEYVPMGAFRVIGAIYAVICILWTIFCLLGTMYKYTLANPKPIQQEYDTTTENTKTATTEISDCIAGPSSSDYSNDDDTSEAESLTAMGNVISHGI</sequence>
<evidence type="ECO:0000313" key="9">
    <source>
        <dbReference type="EMBL" id="CCC69185.1"/>
    </source>
</evidence>
<evidence type="ECO:0008006" key="11">
    <source>
        <dbReference type="Google" id="ProtNLM"/>
    </source>
</evidence>
<evidence type="ECO:0000256" key="8">
    <source>
        <dbReference type="SAM" id="Phobius"/>
    </source>
</evidence>
<dbReference type="eggNOG" id="ENOG502QT02">
    <property type="taxonomic scope" value="Eukaryota"/>
</dbReference>
<feature type="transmembrane region" description="Helical" evidence="8">
    <location>
        <begin position="139"/>
        <end position="163"/>
    </location>
</feature>
<reference key="2">
    <citation type="submission" date="2011-08" db="EMBL/GenBank/DDBJ databases">
        <title>Genome sequence of Naumovozyma castellii.</title>
        <authorList>
            <person name="Gordon J.L."/>
            <person name="Armisen D."/>
            <person name="Proux-Wera E."/>
            <person name="OhEigeartaigh S.S."/>
            <person name="Byrne K.P."/>
            <person name="Wolfe K.H."/>
        </authorList>
    </citation>
    <scope>NUCLEOTIDE SEQUENCE</scope>
    <source>
        <strain>Type strain:CBS 4309</strain>
    </source>
</reference>
<evidence type="ECO:0000256" key="4">
    <source>
        <dbReference type="ARBA" id="ARBA00022475"/>
    </source>
</evidence>
<feature type="transmembrane region" description="Helical" evidence="8">
    <location>
        <begin position="398"/>
        <end position="419"/>
    </location>
</feature>
<dbReference type="CDD" id="cd09318">
    <property type="entry name" value="TDT_SSU1"/>
    <property type="match status" value="1"/>
</dbReference>
<dbReference type="RefSeq" id="XP_003675551.1">
    <property type="nucleotide sequence ID" value="XM_003675503.1"/>
</dbReference>
<dbReference type="Gene3D" id="1.50.10.150">
    <property type="entry name" value="Voltage-dependent anion channel"/>
    <property type="match status" value="1"/>
</dbReference>
<evidence type="ECO:0000256" key="1">
    <source>
        <dbReference type="ARBA" id="ARBA00004651"/>
    </source>
</evidence>
<dbReference type="FunCoup" id="G0VCH5">
    <property type="interactions" value="74"/>
</dbReference>
<keyword evidence="10" id="KW-1185">Reference proteome</keyword>
<dbReference type="KEGG" id="ncs:NCAS_0C01950"/>
<keyword evidence="5 8" id="KW-0812">Transmembrane</keyword>
<dbReference type="EMBL" id="HE576754">
    <property type="protein sequence ID" value="CCC69185.1"/>
    <property type="molecule type" value="Genomic_DNA"/>
</dbReference>
<feature type="transmembrane region" description="Helical" evidence="8">
    <location>
        <begin position="28"/>
        <end position="46"/>
    </location>
</feature>
<comment type="similarity">
    <text evidence="2">Belongs to the tellurite-resistance/dicarboxylate transporter (TDT) family.</text>
</comment>
<dbReference type="PANTHER" id="PTHR31686:SF1">
    <property type="entry name" value="SULFITE EFFLUX PUMP SSU1"/>
    <property type="match status" value="1"/>
</dbReference>
<evidence type="ECO:0000256" key="6">
    <source>
        <dbReference type="ARBA" id="ARBA00022989"/>
    </source>
</evidence>
<dbReference type="HOGENOM" id="CLU_030057_6_2_1"/>
<gene>
    <name evidence="9" type="primary">NCAS0C01950</name>
    <name evidence="9" type="ordered locus">NCAS_0C01950</name>
</gene>
<dbReference type="OrthoDB" id="1099at2759"/>
<dbReference type="GeneID" id="96902768"/>
<dbReference type="InterPro" id="IPR038665">
    <property type="entry name" value="Voltage-dep_anion_channel_sf"/>
</dbReference>
<dbReference type="AlphaFoldDB" id="G0VCH5"/>
<evidence type="ECO:0000313" key="10">
    <source>
        <dbReference type="Proteomes" id="UP000001640"/>
    </source>
</evidence>
<feature type="transmembrane region" description="Helical" evidence="8">
    <location>
        <begin position="58"/>
        <end position="78"/>
    </location>
</feature>
<feature type="transmembrane region" description="Helical" evidence="8">
    <location>
        <begin position="190"/>
        <end position="210"/>
    </location>
</feature>
<name>G0VCH5_NAUCA</name>
<dbReference type="GO" id="GO:0005886">
    <property type="term" value="C:plasma membrane"/>
    <property type="evidence" value="ECO:0007669"/>
    <property type="project" value="UniProtKB-SubCell"/>
</dbReference>
<feature type="transmembrane region" description="Helical" evidence="8">
    <location>
        <begin position="364"/>
        <end position="386"/>
    </location>
</feature>
<comment type="subcellular location">
    <subcellularLocation>
        <location evidence="1">Cell membrane</location>
        <topology evidence="1">Multi-pass membrane protein</topology>
    </subcellularLocation>
</comment>
<keyword evidence="7 8" id="KW-0472">Membrane</keyword>
<dbReference type="InterPro" id="IPR004695">
    <property type="entry name" value="SLAC1/Mae1/Ssu1/TehA"/>
</dbReference>
<evidence type="ECO:0000256" key="5">
    <source>
        <dbReference type="ARBA" id="ARBA00022692"/>
    </source>
</evidence>
<dbReference type="Pfam" id="PF03595">
    <property type="entry name" value="SLAC1"/>
    <property type="match status" value="1"/>
</dbReference>
<reference evidence="9 10" key="1">
    <citation type="journal article" date="2011" name="Proc. Natl. Acad. Sci. U.S.A.">
        <title>Evolutionary erosion of yeast sex chromosomes by mating-type switching accidents.</title>
        <authorList>
            <person name="Gordon J.L."/>
            <person name="Armisen D."/>
            <person name="Proux-Wera E."/>
            <person name="Oheigeartaigh S.S."/>
            <person name="Byrne K.P."/>
            <person name="Wolfe K.H."/>
        </authorList>
    </citation>
    <scope>NUCLEOTIDE SEQUENCE [LARGE SCALE GENOMIC DNA]</scope>
    <source>
        <strain evidence="10">ATCC 76901 / BCRC 22586 / CBS 4309 / NBRC 1992 / NRRL Y-12630</strain>
    </source>
</reference>
<dbReference type="OMA" id="FLATCPM"/>
<evidence type="ECO:0000256" key="7">
    <source>
        <dbReference type="ARBA" id="ARBA00023136"/>
    </source>
</evidence>
<dbReference type="PANTHER" id="PTHR31686">
    <property type="match status" value="1"/>
</dbReference>
<keyword evidence="4" id="KW-1003">Cell membrane</keyword>
<dbReference type="GO" id="GO:0000319">
    <property type="term" value="F:sulfite transmembrane transporter activity"/>
    <property type="evidence" value="ECO:0007669"/>
    <property type="project" value="TreeGrafter"/>
</dbReference>
<dbReference type="Proteomes" id="UP000001640">
    <property type="component" value="Chromosome 3"/>
</dbReference>
<feature type="transmembrane region" description="Helical" evidence="8">
    <location>
        <begin position="316"/>
        <end position="343"/>
    </location>
</feature>
<accession>G0VCH5</accession>
<dbReference type="InParanoid" id="G0VCH5"/>
<organism evidence="9 10">
    <name type="scientific">Naumovozyma castellii</name>
    <name type="common">Yeast</name>
    <name type="synonym">Saccharomyces castellii</name>
    <dbReference type="NCBI Taxonomy" id="27288"/>
    <lineage>
        <taxon>Eukaryota</taxon>
        <taxon>Fungi</taxon>
        <taxon>Dikarya</taxon>
        <taxon>Ascomycota</taxon>
        <taxon>Saccharomycotina</taxon>
        <taxon>Saccharomycetes</taxon>
        <taxon>Saccharomycetales</taxon>
        <taxon>Saccharomycetaceae</taxon>
        <taxon>Naumovozyma</taxon>
    </lineage>
</organism>
<feature type="transmembrane region" description="Helical" evidence="8">
    <location>
        <begin position="263"/>
        <end position="283"/>
    </location>
</feature>
<evidence type="ECO:0000256" key="3">
    <source>
        <dbReference type="ARBA" id="ARBA00022448"/>
    </source>
</evidence>
<keyword evidence="6 8" id="KW-1133">Transmembrane helix</keyword>